<keyword evidence="1" id="KW-0677">Repeat</keyword>
<accession>A0ABD2WQV1</accession>
<dbReference type="Gene3D" id="1.25.40.20">
    <property type="entry name" value="Ankyrin repeat-containing domain"/>
    <property type="match status" value="1"/>
</dbReference>
<evidence type="ECO:0000256" key="1">
    <source>
        <dbReference type="ARBA" id="ARBA00022737"/>
    </source>
</evidence>
<evidence type="ECO:0000313" key="4">
    <source>
        <dbReference type="EMBL" id="KAL3395406.1"/>
    </source>
</evidence>
<dbReference type="InterPro" id="IPR002110">
    <property type="entry name" value="Ankyrin_rpt"/>
</dbReference>
<dbReference type="AlphaFoldDB" id="A0ABD2WQV1"/>
<dbReference type="PANTHER" id="PTHR24198">
    <property type="entry name" value="ANKYRIN REPEAT AND PROTEIN KINASE DOMAIN-CONTAINING PROTEIN"/>
    <property type="match status" value="1"/>
</dbReference>
<keyword evidence="5" id="KW-1185">Reference proteome</keyword>
<keyword evidence="2 3" id="KW-0040">ANK repeat</keyword>
<dbReference type="PROSITE" id="PS50088">
    <property type="entry name" value="ANK_REPEAT"/>
    <property type="match status" value="3"/>
</dbReference>
<dbReference type="PROSITE" id="PS50297">
    <property type="entry name" value="ANK_REP_REGION"/>
    <property type="match status" value="2"/>
</dbReference>
<dbReference type="Proteomes" id="UP001627154">
    <property type="component" value="Unassembled WGS sequence"/>
</dbReference>
<feature type="repeat" description="ANK" evidence="3">
    <location>
        <begin position="201"/>
        <end position="233"/>
    </location>
</feature>
<feature type="repeat" description="ANK" evidence="3">
    <location>
        <begin position="233"/>
        <end position="265"/>
    </location>
</feature>
<proteinExistence type="predicted"/>
<gene>
    <name evidence="4" type="ORF">TKK_010515</name>
</gene>
<dbReference type="PANTHER" id="PTHR24198:SF165">
    <property type="entry name" value="ANKYRIN REPEAT-CONTAINING PROTEIN-RELATED"/>
    <property type="match status" value="1"/>
</dbReference>
<evidence type="ECO:0000256" key="2">
    <source>
        <dbReference type="ARBA" id="ARBA00023043"/>
    </source>
</evidence>
<feature type="repeat" description="ANK" evidence="3">
    <location>
        <begin position="315"/>
        <end position="347"/>
    </location>
</feature>
<dbReference type="InterPro" id="IPR036770">
    <property type="entry name" value="Ankyrin_rpt-contain_sf"/>
</dbReference>
<comment type="caution">
    <text evidence="4">The sequence shown here is derived from an EMBL/GenBank/DDBJ whole genome shotgun (WGS) entry which is preliminary data.</text>
</comment>
<organism evidence="4 5">
    <name type="scientific">Trichogramma kaykai</name>
    <dbReference type="NCBI Taxonomy" id="54128"/>
    <lineage>
        <taxon>Eukaryota</taxon>
        <taxon>Metazoa</taxon>
        <taxon>Ecdysozoa</taxon>
        <taxon>Arthropoda</taxon>
        <taxon>Hexapoda</taxon>
        <taxon>Insecta</taxon>
        <taxon>Pterygota</taxon>
        <taxon>Neoptera</taxon>
        <taxon>Endopterygota</taxon>
        <taxon>Hymenoptera</taxon>
        <taxon>Apocrita</taxon>
        <taxon>Proctotrupomorpha</taxon>
        <taxon>Chalcidoidea</taxon>
        <taxon>Trichogrammatidae</taxon>
        <taxon>Trichogramma</taxon>
    </lineage>
</organism>
<sequence>MAEENKESRKCRLILSECKQMQMRCKAASEFCIFSFLAARSQSASWRVILENGTITIFGASKPFHNIYKTLLFLRYLSSSICSEYERYTGTIVFIYSSEKTVYIEPTQRRRRSKTESRRLHREGRKGGYRLRGKTKLGSEGATEIMSFRIHEARSADGRSAVHCLARRGCVDKYHGIVDRPTTSLINFFLKNSTENLIDDEGYSYLHGACFVGNIEAVQRFVGEGADVNLDTYECSPLHVAVQYRRADVVKFLLELGADPNQRDREQSTPLHRLSWLHKCDCGPSDYTCDKRNPANLIVKMLAAKGASMDARDSSEQTPLDVAVSKCDLELSKSLLEYGASQDTLNNNGPINVNDTTFRMQLFCAI</sequence>
<dbReference type="SUPFAM" id="SSF48403">
    <property type="entry name" value="Ankyrin repeat"/>
    <property type="match status" value="1"/>
</dbReference>
<dbReference type="EMBL" id="JBJJXI010000082">
    <property type="protein sequence ID" value="KAL3395406.1"/>
    <property type="molecule type" value="Genomic_DNA"/>
</dbReference>
<evidence type="ECO:0000256" key="3">
    <source>
        <dbReference type="PROSITE-ProRule" id="PRU00023"/>
    </source>
</evidence>
<name>A0ABD2WQV1_9HYME</name>
<dbReference type="Pfam" id="PF12796">
    <property type="entry name" value="Ank_2"/>
    <property type="match status" value="1"/>
</dbReference>
<reference evidence="4 5" key="1">
    <citation type="journal article" date="2024" name="bioRxiv">
        <title>A reference genome for Trichogramma kaykai: A tiny desert-dwelling parasitoid wasp with competing sex-ratio distorters.</title>
        <authorList>
            <person name="Culotta J."/>
            <person name="Lindsey A.R."/>
        </authorList>
    </citation>
    <scope>NUCLEOTIDE SEQUENCE [LARGE SCALE GENOMIC DNA]</scope>
    <source>
        <strain evidence="4 5">KSX58</strain>
    </source>
</reference>
<protein>
    <submittedName>
        <fullName evidence="4">Uncharacterized protein</fullName>
    </submittedName>
</protein>
<dbReference type="SMART" id="SM00248">
    <property type="entry name" value="ANK"/>
    <property type="match status" value="4"/>
</dbReference>
<evidence type="ECO:0000313" key="5">
    <source>
        <dbReference type="Proteomes" id="UP001627154"/>
    </source>
</evidence>